<comment type="caution">
    <text evidence="3">The sequence shown here is derived from an EMBL/GenBank/DDBJ whole genome shotgun (WGS) entry which is preliminary data.</text>
</comment>
<dbReference type="SUPFAM" id="SSF46938">
    <property type="entry name" value="CRAL/TRIO N-terminal domain"/>
    <property type="match status" value="1"/>
</dbReference>
<evidence type="ECO:0000256" key="1">
    <source>
        <dbReference type="SAM" id="MobiDB-lite"/>
    </source>
</evidence>
<dbReference type="Gene3D" id="1.10.8.20">
    <property type="entry name" value="N-terminal domain of phosphatidylinositol transfer protein sec14p"/>
    <property type="match status" value="1"/>
</dbReference>
<dbReference type="InterPro" id="IPR036273">
    <property type="entry name" value="CRAL/TRIO_N_dom_sf"/>
</dbReference>
<accession>A0AAD2FNH2</accession>
<dbReference type="Pfam" id="PF20710">
    <property type="entry name" value="DUF6824"/>
    <property type="match status" value="1"/>
</dbReference>
<evidence type="ECO:0000313" key="3">
    <source>
        <dbReference type="EMBL" id="CAJ1947377.1"/>
    </source>
</evidence>
<dbReference type="EMBL" id="CAKOGP040001725">
    <property type="protein sequence ID" value="CAJ1947377.1"/>
    <property type="molecule type" value="Genomic_DNA"/>
</dbReference>
<reference evidence="3" key="1">
    <citation type="submission" date="2023-08" db="EMBL/GenBank/DDBJ databases">
        <authorList>
            <person name="Audoor S."/>
            <person name="Bilcke G."/>
        </authorList>
    </citation>
    <scope>NUCLEOTIDE SEQUENCE</scope>
</reference>
<feature type="compositionally biased region" description="Low complexity" evidence="1">
    <location>
        <begin position="42"/>
        <end position="58"/>
    </location>
</feature>
<feature type="region of interest" description="Disordered" evidence="1">
    <location>
        <begin position="19"/>
        <end position="60"/>
    </location>
</feature>
<protein>
    <recommendedName>
        <fullName evidence="2">DUF6824 domain-containing protein</fullName>
    </recommendedName>
</protein>
<organism evidence="3 4">
    <name type="scientific">Cylindrotheca closterium</name>
    <dbReference type="NCBI Taxonomy" id="2856"/>
    <lineage>
        <taxon>Eukaryota</taxon>
        <taxon>Sar</taxon>
        <taxon>Stramenopiles</taxon>
        <taxon>Ochrophyta</taxon>
        <taxon>Bacillariophyta</taxon>
        <taxon>Bacillariophyceae</taxon>
        <taxon>Bacillariophycidae</taxon>
        <taxon>Bacillariales</taxon>
        <taxon>Bacillariaceae</taxon>
        <taxon>Cylindrotheca</taxon>
    </lineage>
</organism>
<name>A0AAD2FNH2_9STRA</name>
<sequence>MIHYLAGSLISTETSLMDPVAKSQHAKKPSAEETDNDATHAESSSRLLLSSPLPSELPDPNVADAMIAKEMSNTSSRELERAYFDVHGVISNEVQESPQMIEQSIQALQNEMEERTSDNAALLQAKQQDAKYVTNRNFLLPFLRSEYFDAKAAALRLARHFQVKKELFGEEKLVSDITQDDLDQETMDTLYSGLTQHLPSPDRSGRSVVVYNCNGQQRLSAMGKLKRLFYTSMVVFPNNEQSQKRGVVVVLYLLGPRSTQLEAGAPGSMSSRKLAWKLCQLLRALPFRLSAMHICYDSLAWSPVLVTMKMALGAFTRIRLRSHYGSHAHCIAALQGYGIQPCFFPIKEGGTMDTANYKTWLEGQRRTERRTMPKRTRVYVPGNFDVLFGKGSPLQNHIGNVKLRGLISDCKKTYEKTEKGRKHEISQAVIEIVKESCGLFLKQGGDDSWIVVDDAAAELKVSTLFRSLRGGKRAARKAPPQPQPQSLQNMGGVDTSTFPSSSANASNQQVKGGDQSSDSKQF</sequence>
<gene>
    <name evidence="3" type="ORF">CYCCA115_LOCUS11116</name>
</gene>
<dbReference type="Gene3D" id="3.40.525.10">
    <property type="entry name" value="CRAL-TRIO lipid binding domain"/>
    <property type="match status" value="1"/>
</dbReference>
<dbReference type="Proteomes" id="UP001295423">
    <property type="component" value="Unassembled WGS sequence"/>
</dbReference>
<evidence type="ECO:0000259" key="2">
    <source>
        <dbReference type="Pfam" id="PF20710"/>
    </source>
</evidence>
<evidence type="ECO:0000313" key="4">
    <source>
        <dbReference type="Proteomes" id="UP001295423"/>
    </source>
</evidence>
<dbReference type="InterPro" id="IPR036865">
    <property type="entry name" value="CRAL-TRIO_dom_sf"/>
</dbReference>
<feature type="domain" description="DUF6824" evidence="2">
    <location>
        <begin position="385"/>
        <end position="466"/>
    </location>
</feature>
<keyword evidence="4" id="KW-1185">Reference proteome</keyword>
<feature type="region of interest" description="Disordered" evidence="1">
    <location>
        <begin position="470"/>
        <end position="522"/>
    </location>
</feature>
<dbReference type="InterPro" id="IPR049227">
    <property type="entry name" value="DUF6824"/>
</dbReference>
<proteinExistence type="predicted"/>
<feature type="compositionally biased region" description="Polar residues" evidence="1">
    <location>
        <begin position="486"/>
        <end position="522"/>
    </location>
</feature>
<dbReference type="AlphaFoldDB" id="A0AAD2FNH2"/>